<dbReference type="EMBL" id="HBFR01002533">
    <property type="protein sequence ID" value="CAD8874488.1"/>
    <property type="molecule type" value="Transcribed_RNA"/>
</dbReference>
<reference evidence="4" key="1">
    <citation type="submission" date="2021-01" db="EMBL/GenBank/DDBJ databases">
        <authorList>
            <person name="Corre E."/>
            <person name="Pelletier E."/>
            <person name="Niang G."/>
            <person name="Scheremetjew M."/>
            <person name="Finn R."/>
            <person name="Kale V."/>
            <person name="Holt S."/>
            <person name="Cochrane G."/>
            <person name="Meng A."/>
            <person name="Brown T."/>
            <person name="Cohen L."/>
        </authorList>
    </citation>
    <scope>NUCLEOTIDE SEQUENCE</scope>
    <source>
        <strain evidence="4">308</strain>
    </source>
</reference>
<sequence>MRLGGNGAARAFFRKHGCTDLHQKAEKKYHSKAAQLYRVQISKMVEAEAAKIEGRGVTNEKVVSEPNEEAAMNKLSFLAALPKPEKVANPTLQPVASRPGTSGKLNVGGLRKPTMSSSMKPSPSNGSMLRKPTAPSISRLVMKPSAARKIVTHGSNLNAGSVKDASDDIMFESVEATQQAVAKANEEVNRNLELDDSTKALLEKLNKVKLKSESPAKQTDAATVPPKASMEDSLAKLKGITNDFFAQM</sequence>
<name>A0A7S1FKP8_9STRA</name>
<evidence type="ECO:0000256" key="1">
    <source>
        <dbReference type="ARBA" id="ARBA00022723"/>
    </source>
</evidence>
<protein>
    <recommendedName>
        <fullName evidence="5">Arf-GAP domain-containing protein</fullName>
    </recommendedName>
</protein>
<accession>A0A7S1FKP8</accession>
<keyword evidence="2" id="KW-0862">Zinc</keyword>
<dbReference type="PANTHER" id="PTHR45686">
    <property type="entry name" value="ADP-RIBOSYLATION FACTOR GTPASE ACTIVATING PROTEIN 3, ISOFORM H-RELATED"/>
    <property type="match status" value="1"/>
</dbReference>
<evidence type="ECO:0000313" key="4">
    <source>
        <dbReference type="EMBL" id="CAD8874488.1"/>
    </source>
</evidence>
<dbReference type="GO" id="GO:0048205">
    <property type="term" value="P:COPI coating of Golgi vesicle"/>
    <property type="evidence" value="ECO:0007669"/>
    <property type="project" value="TreeGrafter"/>
</dbReference>
<evidence type="ECO:0000256" key="3">
    <source>
        <dbReference type="SAM" id="MobiDB-lite"/>
    </source>
</evidence>
<evidence type="ECO:0008006" key="5">
    <source>
        <dbReference type="Google" id="ProtNLM"/>
    </source>
</evidence>
<keyword evidence="1" id="KW-0479">Metal-binding</keyword>
<dbReference type="GO" id="GO:0046872">
    <property type="term" value="F:metal ion binding"/>
    <property type="evidence" value="ECO:0007669"/>
    <property type="project" value="UniProtKB-KW"/>
</dbReference>
<feature type="region of interest" description="Disordered" evidence="3">
    <location>
        <begin position="211"/>
        <end position="230"/>
    </location>
</feature>
<feature type="compositionally biased region" description="Polar residues" evidence="3">
    <location>
        <begin position="90"/>
        <end position="104"/>
    </location>
</feature>
<feature type="region of interest" description="Disordered" evidence="3">
    <location>
        <begin position="90"/>
        <end position="132"/>
    </location>
</feature>
<evidence type="ECO:0000256" key="2">
    <source>
        <dbReference type="ARBA" id="ARBA00022833"/>
    </source>
</evidence>
<dbReference type="GO" id="GO:0000139">
    <property type="term" value="C:Golgi membrane"/>
    <property type="evidence" value="ECO:0007669"/>
    <property type="project" value="GOC"/>
</dbReference>
<feature type="compositionally biased region" description="Low complexity" evidence="3">
    <location>
        <begin position="113"/>
        <end position="128"/>
    </location>
</feature>
<proteinExistence type="predicted"/>
<gene>
    <name evidence="4" type="ORF">CHYS00102_LOCUS1663</name>
</gene>
<dbReference type="PANTHER" id="PTHR45686:SF4">
    <property type="entry name" value="ADP-RIBOSYLATION FACTOR GTPASE ACTIVATING PROTEIN 3, ISOFORM H"/>
    <property type="match status" value="1"/>
</dbReference>
<organism evidence="4">
    <name type="scientific">Corethron hystrix</name>
    <dbReference type="NCBI Taxonomy" id="216773"/>
    <lineage>
        <taxon>Eukaryota</taxon>
        <taxon>Sar</taxon>
        <taxon>Stramenopiles</taxon>
        <taxon>Ochrophyta</taxon>
        <taxon>Bacillariophyta</taxon>
        <taxon>Coscinodiscophyceae</taxon>
        <taxon>Corethrophycidae</taxon>
        <taxon>Corethrales</taxon>
        <taxon>Corethraceae</taxon>
        <taxon>Corethron</taxon>
    </lineage>
</organism>
<dbReference type="AlphaFoldDB" id="A0A7S1FKP8"/>